<organism evidence="1">
    <name type="scientific">viral metagenome</name>
    <dbReference type="NCBI Taxonomy" id="1070528"/>
    <lineage>
        <taxon>unclassified sequences</taxon>
        <taxon>metagenomes</taxon>
        <taxon>organismal metagenomes</taxon>
    </lineage>
</organism>
<evidence type="ECO:0000313" key="1">
    <source>
        <dbReference type="EMBL" id="QHT80939.1"/>
    </source>
</evidence>
<protein>
    <submittedName>
        <fullName evidence="1">Uncharacterized protein</fullName>
    </submittedName>
</protein>
<dbReference type="AlphaFoldDB" id="A0A6C0HKB8"/>
<accession>A0A6C0HKB8</accession>
<dbReference type="EMBL" id="MN739976">
    <property type="protein sequence ID" value="QHT80939.1"/>
    <property type="molecule type" value="Genomic_DNA"/>
</dbReference>
<reference evidence="1" key="1">
    <citation type="journal article" date="2020" name="Nature">
        <title>Giant virus diversity and host interactions through global metagenomics.</title>
        <authorList>
            <person name="Schulz F."/>
            <person name="Roux S."/>
            <person name="Paez-Espino D."/>
            <person name="Jungbluth S."/>
            <person name="Walsh D.A."/>
            <person name="Denef V.J."/>
            <person name="McMahon K.D."/>
            <person name="Konstantinidis K.T."/>
            <person name="Eloe-Fadrosh E.A."/>
            <person name="Kyrpides N.C."/>
            <person name="Woyke T."/>
        </authorList>
    </citation>
    <scope>NUCLEOTIDE SEQUENCE</scope>
    <source>
        <strain evidence="1">GVMAG-M-3300023184-135</strain>
    </source>
</reference>
<name>A0A6C0HKB8_9ZZZZ</name>
<proteinExistence type="predicted"/>
<sequence>MSSTKLHAYHDGSSLMLGTVYTLMKIPTWRGNRILDRDHAKKLQTAVENVQLLDKGYYVIVVPETDAGGNVVEQRYIVDGQHRLSILKEARDTGFFPDFPVTYTEKIVESESDAIEYFNTINSMKPMPPQDEDSTPETVINRCIVALEKEFNTSKKKSDWCLRATETKRPFLCVHDIRPLLHTNMGRLRAVKPAEFARRVRVWNDKHVEEIELQMAMTVGVPPIRVKCHERKFALALHPKLPWIVACLA</sequence>